<dbReference type="PANTHER" id="PTHR35344">
    <property type="entry name" value="GAS VESICLE STRUCTURAL PROTEIN 2-RELATED"/>
    <property type="match status" value="1"/>
</dbReference>
<organism evidence="5 6">
    <name type="scientific">Neobacillus niacini</name>
    <dbReference type="NCBI Taxonomy" id="86668"/>
    <lineage>
        <taxon>Bacteria</taxon>
        <taxon>Bacillati</taxon>
        <taxon>Bacillota</taxon>
        <taxon>Bacilli</taxon>
        <taxon>Bacillales</taxon>
        <taxon>Bacillaceae</taxon>
        <taxon>Neobacillus</taxon>
    </lineage>
</organism>
<name>A0A852TF44_9BACI</name>
<sequence length="138" mass="15750">MPIHHPPQSSNLLDVLEKILDKGVVIAGDIKISLADVDLLTIKIRLLVASVDKAREIGMDWWEKDPYYSSRGKIAEQEHTHLIDRINRLEQVIEKNALPLPLESDTFANRSEESSSSIQMEESSSHYQPPHKSKRKEK</sequence>
<dbReference type="GO" id="GO:0031411">
    <property type="term" value="C:gas vesicle"/>
    <property type="evidence" value="ECO:0007669"/>
    <property type="project" value="UniProtKB-SubCell"/>
</dbReference>
<dbReference type="EMBL" id="JACCBX010000007">
    <property type="protein sequence ID" value="NYE06811.1"/>
    <property type="molecule type" value="Genomic_DNA"/>
</dbReference>
<comment type="similarity">
    <text evidence="3">Belongs to the gas vesicle GvpA family.</text>
</comment>
<evidence type="ECO:0000256" key="4">
    <source>
        <dbReference type="SAM" id="MobiDB-lite"/>
    </source>
</evidence>
<dbReference type="AlphaFoldDB" id="A0A852TF44"/>
<dbReference type="InterPro" id="IPR018493">
    <property type="entry name" value="GvpA-like_CS"/>
</dbReference>
<dbReference type="GO" id="GO:0005198">
    <property type="term" value="F:structural molecule activity"/>
    <property type="evidence" value="ECO:0007669"/>
    <property type="project" value="InterPro"/>
</dbReference>
<evidence type="ECO:0000313" key="5">
    <source>
        <dbReference type="EMBL" id="NYE06811.1"/>
    </source>
</evidence>
<comment type="subcellular location">
    <subcellularLocation>
        <location evidence="2">Gas vesicle</location>
    </subcellularLocation>
</comment>
<protein>
    <recommendedName>
        <fullName evidence="7">Gas vesicle structural protein</fullName>
    </recommendedName>
</protein>
<dbReference type="GO" id="GO:0012506">
    <property type="term" value="C:vesicle membrane"/>
    <property type="evidence" value="ECO:0007669"/>
    <property type="project" value="InterPro"/>
</dbReference>
<reference evidence="6" key="1">
    <citation type="submission" date="2020-07" db="EMBL/GenBank/DDBJ databases">
        <authorList>
            <person name="Partida-Martinez L."/>
            <person name="Huntemann M."/>
            <person name="Clum A."/>
            <person name="Wang J."/>
            <person name="Palaniappan K."/>
            <person name="Ritter S."/>
            <person name="Chen I.-M."/>
            <person name="Stamatis D."/>
            <person name="Reddy T."/>
            <person name="O'Malley R."/>
            <person name="Daum C."/>
            <person name="Shapiro N."/>
            <person name="Ivanova N."/>
            <person name="Kyrpides N."/>
            <person name="Woyke T."/>
        </authorList>
    </citation>
    <scope>NUCLEOTIDE SEQUENCE [LARGE SCALE GENOMIC DNA]</scope>
    <source>
        <strain evidence="6">AT2.8</strain>
    </source>
</reference>
<evidence type="ECO:0000256" key="2">
    <source>
        <dbReference type="ARBA" id="ARBA00035108"/>
    </source>
</evidence>
<evidence type="ECO:0000313" key="6">
    <source>
        <dbReference type="Proteomes" id="UP000548423"/>
    </source>
</evidence>
<reference evidence="6" key="2">
    <citation type="submission" date="2020-08" db="EMBL/GenBank/DDBJ databases">
        <title>The Agave Microbiome: Exploring the role of microbial communities in plant adaptations to desert environments.</title>
        <authorList>
            <person name="Partida-Martinez L.P."/>
        </authorList>
    </citation>
    <scope>NUCLEOTIDE SEQUENCE [LARGE SCALE GENOMIC DNA]</scope>
    <source>
        <strain evidence="6">AT2.8</strain>
    </source>
</reference>
<dbReference type="PROSITE" id="PS00234">
    <property type="entry name" value="GAS_VESICLE_A_1"/>
    <property type="match status" value="1"/>
</dbReference>
<evidence type="ECO:0008006" key="7">
    <source>
        <dbReference type="Google" id="ProtNLM"/>
    </source>
</evidence>
<feature type="region of interest" description="Disordered" evidence="4">
    <location>
        <begin position="104"/>
        <end position="138"/>
    </location>
</feature>
<feature type="compositionally biased region" description="Basic residues" evidence="4">
    <location>
        <begin position="129"/>
        <end position="138"/>
    </location>
</feature>
<dbReference type="Pfam" id="PF00741">
    <property type="entry name" value="Gas_vesicle"/>
    <property type="match status" value="1"/>
</dbReference>
<accession>A0A852TF44</accession>
<proteinExistence type="inferred from homology"/>
<evidence type="ECO:0000256" key="3">
    <source>
        <dbReference type="ARBA" id="ARBA00035646"/>
    </source>
</evidence>
<comment type="caution">
    <text evidence="5">The sequence shown here is derived from an EMBL/GenBank/DDBJ whole genome shotgun (WGS) entry which is preliminary data.</text>
</comment>
<dbReference type="InterPro" id="IPR000638">
    <property type="entry name" value="Gas-vesicle_GvpA-like"/>
</dbReference>
<evidence type="ECO:0000256" key="1">
    <source>
        <dbReference type="ARBA" id="ARBA00022987"/>
    </source>
</evidence>
<dbReference type="InterPro" id="IPR050530">
    <property type="entry name" value="GvpA"/>
</dbReference>
<gene>
    <name evidence="5" type="ORF">F4694_003591</name>
</gene>
<keyword evidence="1" id="KW-0304">Gas vesicle</keyword>
<dbReference type="PROSITE" id="PS00669">
    <property type="entry name" value="GAS_VESICLE_A_2"/>
    <property type="match status" value="1"/>
</dbReference>
<dbReference type="Proteomes" id="UP000548423">
    <property type="component" value="Unassembled WGS sequence"/>
</dbReference>
<dbReference type="PANTHER" id="PTHR35344:SF4">
    <property type="entry name" value="GAS VESICLE PROTEIN A1"/>
    <property type="match status" value="1"/>
</dbReference>